<gene>
    <name evidence="1" type="ORF">ACEU0G_001706</name>
</gene>
<evidence type="ECO:0000313" key="2">
    <source>
        <dbReference type="Proteomes" id="UP001605261"/>
    </source>
</evidence>
<sequence length="171" mass="17821">MPLTDGSGARLHIDSVHGSAQLLAASAAIPLRMNSTLRDALSRSDTALVLGRHRGAAEPDNSLLLFISAPSRPAAPMGYCGAGQEDGLLLLAVRDGALVALDVMMLQSCLHSIAQAVDLADPATAFRPVPAPWLVSFAAMQEDTAVQRCVGIRDERLTVQDDCTAAPLAAP</sequence>
<protein>
    <recommendedName>
        <fullName evidence="3">CheW-like domain-containing protein</fullName>
    </recommendedName>
</protein>
<comment type="caution">
    <text evidence="1">The sequence shown here is derived from an EMBL/GenBank/DDBJ whole genome shotgun (WGS) entry which is preliminary data.</text>
</comment>
<reference evidence="1 2" key="1">
    <citation type="submission" date="2024-09" db="EMBL/GenBank/DDBJ databases">
        <authorList>
            <consortium name="All-Russian atlas of soil microorganisms"/>
            <consortium name="as a basis for the search for new antimicrobial producers and enzymes with unique properties"/>
            <person name="Sokolova E.A."/>
            <person name="Voronina E.N."/>
        </authorList>
    </citation>
    <scope>NUCLEOTIDE SEQUENCE [LARGE SCALE GENOMIC DNA]</scope>
    <source>
        <strain evidence="1 2">AF-22b-331.1</strain>
    </source>
</reference>
<dbReference type="Proteomes" id="UP001605261">
    <property type="component" value="Unassembled WGS sequence"/>
</dbReference>
<dbReference type="EMBL" id="JBHGCJ010000020">
    <property type="protein sequence ID" value="MFG6111373.1"/>
    <property type="molecule type" value="Genomic_DNA"/>
</dbReference>
<name>A0ABW7D353_9GAMM</name>
<evidence type="ECO:0008006" key="3">
    <source>
        <dbReference type="Google" id="ProtNLM"/>
    </source>
</evidence>
<keyword evidence="2" id="KW-1185">Reference proteome</keyword>
<proteinExistence type="predicted"/>
<dbReference type="RefSeq" id="WP_394164667.1">
    <property type="nucleotide sequence ID" value="NZ_JBHGCJ010000020.1"/>
</dbReference>
<accession>A0ABW7D353</accession>
<evidence type="ECO:0000313" key="1">
    <source>
        <dbReference type="EMBL" id="MFG6111373.1"/>
    </source>
</evidence>
<organism evidence="1 2">
    <name type="scientific">Stenotrophomonas nematodicola</name>
    <dbReference type="NCBI Taxonomy" id="2656746"/>
    <lineage>
        <taxon>Bacteria</taxon>
        <taxon>Pseudomonadati</taxon>
        <taxon>Pseudomonadota</taxon>
        <taxon>Gammaproteobacteria</taxon>
        <taxon>Lysobacterales</taxon>
        <taxon>Lysobacteraceae</taxon>
        <taxon>Stenotrophomonas</taxon>
    </lineage>
</organism>